<keyword evidence="8" id="KW-1185">Reference proteome</keyword>
<dbReference type="KEGG" id="char:105892663"/>
<dbReference type="RefSeq" id="XP_031414873.1">
    <property type="nucleotide sequence ID" value="XM_031559013.2"/>
</dbReference>
<evidence type="ECO:0000313" key="10">
    <source>
        <dbReference type="RefSeq" id="XP_031414872.1"/>
    </source>
</evidence>
<gene>
    <name evidence="9 10 11" type="primary">acd</name>
</gene>
<dbReference type="GO" id="GO:0032211">
    <property type="term" value="P:negative regulation of telomere maintenance via telomerase"/>
    <property type="evidence" value="ECO:0007669"/>
    <property type="project" value="TreeGrafter"/>
</dbReference>
<evidence type="ECO:0000256" key="2">
    <source>
        <dbReference type="ARBA" id="ARBA00004574"/>
    </source>
</evidence>
<feature type="domain" description="Shelterin complex subunit TPP1/Est3" evidence="7">
    <location>
        <begin position="50"/>
        <end position="153"/>
    </location>
</feature>
<feature type="compositionally biased region" description="Polar residues" evidence="6">
    <location>
        <begin position="194"/>
        <end position="213"/>
    </location>
</feature>
<proteinExistence type="predicted"/>
<dbReference type="GO" id="GO:0070198">
    <property type="term" value="P:protein localization to chromosome, telomeric region"/>
    <property type="evidence" value="ECO:0007669"/>
    <property type="project" value="TreeGrafter"/>
</dbReference>
<keyword evidence="4" id="KW-0779">Telomere</keyword>
<dbReference type="CTD" id="65057"/>
<keyword evidence="5" id="KW-0539">Nucleus</keyword>
<comment type="subcellular location">
    <subcellularLocation>
        <location evidence="2">Chromosome</location>
        <location evidence="2">Telomere</location>
    </subcellularLocation>
    <subcellularLocation>
        <location evidence="1">Nucleus</location>
    </subcellularLocation>
</comment>
<dbReference type="Gene3D" id="2.40.50.960">
    <property type="match status" value="1"/>
</dbReference>
<dbReference type="InterPro" id="IPR019437">
    <property type="entry name" value="TPP1/Est3"/>
</dbReference>
<dbReference type="PANTHER" id="PTHR14487:SF3">
    <property type="entry name" value="ADRENOCORTICAL DYSPLASIA PROTEIN HOMOLOG"/>
    <property type="match status" value="1"/>
</dbReference>
<evidence type="ECO:0000256" key="4">
    <source>
        <dbReference type="ARBA" id="ARBA00022895"/>
    </source>
</evidence>
<sequence length="695" mass="75573">MPRLGRNRTDPEPWIEQLVRSFGTTVPQDRAVKATVIGARDLTESQDEADASCVIFLSDGVVFIPAVLTTHAWTRLQDMEERESFSGLENAIVCVKNLQLNFHMEPELVSCQFYVTVNQISTVGQGSAHRGVPNCATLPSIKEQIHKTWRSRLDESSSESQYGFRLTDLLEEWEKYVNTEIPPQEMIDRPTPLSEATPSHRNMNTPPGPSTSHQDVDTPKEPSTSYHTITPPISGPHAQSLEGGVESVDGGVESVEGGVESVETQVLRRIMSRLAPPTRAASYDDLTTPTQWDQDRLAYKAEECFSIPVCQLLIPEDQREKMIATVTAAASISSSTPSGLVPPLSDRQTGQPIATQNDVQNQSPSPGERTDDWPRSSGVSVAVESVSEGSPWDIFAPVVDILRSSSSSETSATPDDLPLLQSQSASATPDDLPLLQSQSASVLPENLPFLQSQSDSTTAWNLPLIECQSDSDNPLLTKIQSDSATPEKLSLTHSQWPSATLNKLSLLQGLTSLRTPENPRHLDCCQSGSTSTEKFPLHQSLLVRLGSAPIGTSTQYVSSNGSSGAKKTGSALPPYQLACISSSHSSGKRATPCPSPEDEEEEEEEDEDGKAARSPPSWIALTQRTGSNHGDRGSEPKRRMFASPSKQIWVHPDGSAFSYRYEASVQDVCALGLLTVPAEMIQWSMRYLLASSSPP</sequence>
<reference evidence="9 10" key="1">
    <citation type="submission" date="2025-04" db="UniProtKB">
        <authorList>
            <consortium name="RefSeq"/>
        </authorList>
    </citation>
    <scope>IDENTIFICATION</scope>
</reference>
<name>A0A6P8ERA9_CLUHA</name>
<dbReference type="GO" id="GO:0005697">
    <property type="term" value="C:telomerase holoenzyme complex"/>
    <property type="evidence" value="ECO:0007669"/>
    <property type="project" value="InterPro"/>
</dbReference>
<dbReference type="GO" id="GO:0007004">
    <property type="term" value="P:telomere maintenance via telomerase"/>
    <property type="evidence" value="ECO:0007669"/>
    <property type="project" value="InterPro"/>
</dbReference>
<evidence type="ECO:0000313" key="11">
    <source>
        <dbReference type="RefSeq" id="XP_031414873.1"/>
    </source>
</evidence>
<evidence type="ECO:0000313" key="8">
    <source>
        <dbReference type="Proteomes" id="UP000515152"/>
    </source>
</evidence>
<dbReference type="PANTHER" id="PTHR14487">
    <property type="entry name" value="ADRENOCORTICAL DYSPLASIA PROTEIN ACD"/>
    <property type="match status" value="1"/>
</dbReference>
<feature type="region of interest" description="Disordered" evidence="6">
    <location>
        <begin position="329"/>
        <end position="384"/>
    </location>
</feature>
<dbReference type="GO" id="GO:0042162">
    <property type="term" value="F:telomeric DNA binding"/>
    <property type="evidence" value="ECO:0007669"/>
    <property type="project" value="InterPro"/>
</dbReference>
<dbReference type="GO" id="GO:0070187">
    <property type="term" value="C:shelterin complex"/>
    <property type="evidence" value="ECO:0007669"/>
    <property type="project" value="InterPro"/>
</dbReference>
<evidence type="ECO:0000256" key="1">
    <source>
        <dbReference type="ARBA" id="ARBA00004123"/>
    </source>
</evidence>
<feature type="region of interest" description="Disordered" evidence="6">
    <location>
        <begin position="582"/>
        <end position="638"/>
    </location>
</feature>
<dbReference type="GO" id="GO:0016233">
    <property type="term" value="P:telomere capping"/>
    <property type="evidence" value="ECO:0007669"/>
    <property type="project" value="InterPro"/>
</dbReference>
<accession>A0A6P8ERA9</accession>
<feature type="compositionally biased region" description="Polar residues" evidence="6">
    <location>
        <begin position="346"/>
        <end position="365"/>
    </location>
</feature>
<dbReference type="GeneID" id="105892663"/>
<evidence type="ECO:0000256" key="6">
    <source>
        <dbReference type="SAM" id="MobiDB-lite"/>
    </source>
</evidence>
<evidence type="ECO:0000256" key="3">
    <source>
        <dbReference type="ARBA" id="ARBA00022454"/>
    </source>
</evidence>
<organism evidence="8 9">
    <name type="scientific">Clupea harengus</name>
    <name type="common">Atlantic herring</name>
    <dbReference type="NCBI Taxonomy" id="7950"/>
    <lineage>
        <taxon>Eukaryota</taxon>
        <taxon>Metazoa</taxon>
        <taxon>Chordata</taxon>
        <taxon>Craniata</taxon>
        <taxon>Vertebrata</taxon>
        <taxon>Euteleostomi</taxon>
        <taxon>Actinopterygii</taxon>
        <taxon>Neopterygii</taxon>
        <taxon>Teleostei</taxon>
        <taxon>Clupei</taxon>
        <taxon>Clupeiformes</taxon>
        <taxon>Clupeoidei</taxon>
        <taxon>Clupeidae</taxon>
        <taxon>Clupea</taxon>
    </lineage>
</organism>
<feature type="region of interest" description="Disordered" evidence="6">
    <location>
        <begin position="406"/>
        <end position="432"/>
    </location>
</feature>
<dbReference type="RefSeq" id="XP_031414872.1">
    <property type="nucleotide sequence ID" value="XM_031559012.2"/>
</dbReference>
<feature type="region of interest" description="Disordered" evidence="6">
    <location>
        <begin position="181"/>
        <end position="241"/>
    </location>
</feature>
<evidence type="ECO:0000259" key="7">
    <source>
        <dbReference type="Pfam" id="PF10341"/>
    </source>
</evidence>
<feature type="compositionally biased region" description="Acidic residues" evidence="6">
    <location>
        <begin position="596"/>
        <end position="608"/>
    </location>
</feature>
<dbReference type="RefSeq" id="XP_031414871.1">
    <property type="nucleotide sequence ID" value="XM_031559011.2"/>
</dbReference>
<dbReference type="Proteomes" id="UP000515152">
    <property type="component" value="Chromosome 21"/>
</dbReference>
<dbReference type="Pfam" id="PF10341">
    <property type="entry name" value="TPP1"/>
    <property type="match status" value="1"/>
</dbReference>
<evidence type="ECO:0000313" key="9">
    <source>
        <dbReference type="RefSeq" id="XP_031414871.1"/>
    </source>
</evidence>
<dbReference type="AlphaFoldDB" id="A0A6P8ERA9"/>
<feature type="compositionally biased region" description="Basic and acidic residues" evidence="6">
    <location>
        <begin position="629"/>
        <end position="638"/>
    </location>
</feature>
<keyword evidence="3" id="KW-0158">Chromosome</keyword>
<protein>
    <submittedName>
        <fullName evidence="9 10">Adrenocortical dysplasia protein homolog isoform X1</fullName>
    </submittedName>
</protein>
<dbReference type="OrthoDB" id="8933114at2759"/>
<evidence type="ECO:0000256" key="5">
    <source>
        <dbReference type="ARBA" id="ARBA00023242"/>
    </source>
</evidence>
<dbReference type="InterPro" id="IPR028631">
    <property type="entry name" value="ACD"/>
</dbReference>
<dbReference type="GeneTree" id="ENSGT00940000175365"/>